<keyword evidence="4" id="KW-0963">Cytoplasm</keyword>
<dbReference type="PANTHER" id="PTHR22969:SF17">
    <property type="entry name" value="INHIBITOR OF NUCLEAR FACTOR KAPPA-B KINASE SUBUNIT BETA"/>
    <property type="match status" value="1"/>
</dbReference>
<keyword evidence="5" id="KW-0723">Serine/threonine-protein kinase</keyword>
<dbReference type="EMBL" id="NCKV01006340">
    <property type="protein sequence ID" value="RWS23501.1"/>
    <property type="molecule type" value="Genomic_DNA"/>
</dbReference>
<dbReference type="AlphaFoldDB" id="A0A443S7L7"/>
<organism evidence="14 15">
    <name type="scientific">Leptotrombidium deliense</name>
    <dbReference type="NCBI Taxonomy" id="299467"/>
    <lineage>
        <taxon>Eukaryota</taxon>
        <taxon>Metazoa</taxon>
        <taxon>Ecdysozoa</taxon>
        <taxon>Arthropoda</taxon>
        <taxon>Chelicerata</taxon>
        <taxon>Arachnida</taxon>
        <taxon>Acari</taxon>
        <taxon>Acariformes</taxon>
        <taxon>Trombidiformes</taxon>
        <taxon>Prostigmata</taxon>
        <taxon>Anystina</taxon>
        <taxon>Parasitengona</taxon>
        <taxon>Trombiculoidea</taxon>
        <taxon>Trombiculidae</taxon>
        <taxon>Leptotrombidium</taxon>
    </lineage>
</organism>
<sequence length="405" mass="46354">MANENLVIDNWKRETVLGSGAFGVISLWRNVQTNEKIALKQCKWAVTGSQKDNQKEVINAITPKHKERWKQEVQIMYQLDHPNVVKAIEVPEVLEVSSIDLPSLGMEYCSGGDLRQVLNKPENVCGLHETPVRNILSQISSAVLYLHSHRIIHRDLKPENIIIKPQSNGDLVYKLIDLGYCKQLDQSSLCNSFVGTLQYLAPELFISKNYTSLVDYWSFGLLAHEIITGKRPFLPHLSPTQWIPIVSRKKSEDICAIHDVKTGKVSFSKEISTFNQISKTLKEKLEIWMRTVVEFDPTKRQKDAFIQLSNILEKVMIRVFVVNSLEFFSYEITRETRLNELKILIDSNTKISPKDQLLMIPSLDDTSEKLIIGDEFVESALTCLFDKMVAKKKLSITCYLIDRSK</sequence>
<dbReference type="GO" id="GO:0045944">
    <property type="term" value="P:positive regulation of transcription by RNA polymerase II"/>
    <property type="evidence" value="ECO:0007669"/>
    <property type="project" value="TreeGrafter"/>
</dbReference>
<evidence type="ECO:0000256" key="10">
    <source>
        <dbReference type="ARBA" id="ARBA00022840"/>
    </source>
</evidence>
<keyword evidence="8" id="KW-0547">Nucleotide-binding</keyword>
<dbReference type="SUPFAM" id="SSF56112">
    <property type="entry name" value="Protein kinase-like (PK-like)"/>
    <property type="match status" value="1"/>
</dbReference>
<keyword evidence="6" id="KW-0597">Phosphoprotein</keyword>
<dbReference type="PROSITE" id="PS00108">
    <property type="entry name" value="PROTEIN_KINASE_ST"/>
    <property type="match status" value="1"/>
</dbReference>
<comment type="catalytic activity">
    <reaction evidence="12">
        <text>L-seryl-[I-kappa-B protein] + ATP = O-phospho-L-seryl-[I-kappa-B protein] + ADP + H(+)</text>
        <dbReference type="Rhea" id="RHEA:19073"/>
        <dbReference type="Rhea" id="RHEA-COMP:13698"/>
        <dbReference type="Rhea" id="RHEA-COMP:13699"/>
        <dbReference type="ChEBI" id="CHEBI:15378"/>
        <dbReference type="ChEBI" id="CHEBI:29999"/>
        <dbReference type="ChEBI" id="CHEBI:30616"/>
        <dbReference type="ChEBI" id="CHEBI:83421"/>
        <dbReference type="ChEBI" id="CHEBI:456216"/>
        <dbReference type="EC" id="2.7.11.10"/>
    </reaction>
</comment>
<dbReference type="GO" id="GO:0033209">
    <property type="term" value="P:tumor necrosis factor-mediated signaling pathway"/>
    <property type="evidence" value="ECO:0007669"/>
    <property type="project" value="TreeGrafter"/>
</dbReference>
<dbReference type="FunFam" id="1.10.510.10:FF:000147">
    <property type="entry name" value="Inhibitor of nuclear factor kappa-B kinase subunit beta"/>
    <property type="match status" value="1"/>
</dbReference>
<evidence type="ECO:0000256" key="3">
    <source>
        <dbReference type="ARBA" id="ARBA00012442"/>
    </source>
</evidence>
<dbReference type="EC" id="2.7.11.10" evidence="3"/>
<dbReference type="InterPro" id="IPR011009">
    <property type="entry name" value="Kinase-like_dom_sf"/>
</dbReference>
<evidence type="ECO:0000256" key="5">
    <source>
        <dbReference type="ARBA" id="ARBA00022527"/>
    </source>
</evidence>
<evidence type="ECO:0000256" key="8">
    <source>
        <dbReference type="ARBA" id="ARBA00022741"/>
    </source>
</evidence>
<protein>
    <recommendedName>
        <fullName evidence="3">IkappaB kinase</fullName>
        <ecNumber evidence="3">2.7.11.10</ecNumber>
    </recommendedName>
</protein>
<reference evidence="14 15" key="1">
    <citation type="journal article" date="2018" name="Gigascience">
        <title>Genomes of trombidid mites reveal novel predicted allergens and laterally-transferred genes associated with secondary metabolism.</title>
        <authorList>
            <person name="Dong X."/>
            <person name="Chaisiri K."/>
            <person name="Xia D."/>
            <person name="Armstrong S.D."/>
            <person name="Fang Y."/>
            <person name="Donnelly M.J."/>
            <person name="Kadowaki T."/>
            <person name="McGarry J.W."/>
            <person name="Darby A.C."/>
            <person name="Makepeace B.L."/>
        </authorList>
    </citation>
    <scope>NUCLEOTIDE SEQUENCE [LARGE SCALE GENOMIC DNA]</scope>
    <source>
        <strain evidence="14">UoL-UT</strain>
    </source>
</reference>
<dbReference type="Pfam" id="PF00069">
    <property type="entry name" value="Pkinase"/>
    <property type="match status" value="1"/>
</dbReference>
<keyword evidence="15" id="KW-1185">Reference proteome</keyword>
<feature type="domain" description="Protein kinase" evidence="13">
    <location>
        <begin position="11"/>
        <end position="321"/>
    </location>
</feature>
<evidence type="ECO:0000256" key="12">
    <source>
        <dbReference type="ARBA" id="ARBA00048789"/>
    </source>
</evidence>
<evidence type="ECO:0000313" key="14">
    <source>
        <dbReference type="EMBL" id="RWS23501.1"/>
    </source>
</evidence>
<dbReference type="GO" id="GO:0005634">
    <property type="term" value="C:nucleus"/>
    <property type="evidence" value="ECO:0007669"/>
    <property type="project" value="UniProtKB-SubCell"/>
</dbReference>
<dbReference type="STRING" id="299467.A0A443S7L7"/>
<gene>
    <name evidence="14" type="ORF">B4U80_01028</name>
</gene>
<accession>A0A443S7L7</accession>
<dbReference type="PROSITE" id="PS50011">
    <property type="entry name" value="PROTEIN_KINASE_DOM"/>
    <property type="match status" value="1"/>
</dbReference>
<dbReference type="GO" id="GO:0008385">
    <property type="term" value="C:IkappaB kinase complex"/>
    <property type="evidence" value="ECO:0007669"/>
    <property type="project" value="TreeGrafter"/>
</dbReference>
<keyword evidence="10" id="KW-0067">ATP-binding</keyword>
<dbReference type="PANTHER" id="PTHR22969">
    <property type="entry name" value="IKB KINASE"/>
    <property type="match status" value="1"/>
</dbReference>
<dbReference type="OrthoDB" id="267381at2759"/>
<evidence type="ECO:0000256" key="6">
    <source>
        <dbReference type="ARBA" id="ARBA00022553"/>
    </source>
</evidence>
<dbReference type="Gene3D" id="3.10.20.90">
    <property type="entry name" value="Phosphatidylinositol 3-kinase Catalytic Subunit, Chain A, domain 1"/>
    <property type="match status" value="1"/>
</dbReference>
<dbReference type="Gene3D" id="1.10.510.10">
    <property type="entry name" value="Transferase(Phosphotransferase) domain 1"/>
    <property type="match status" value="1"/>
</dbReference>
<evidence type="ECO:0000256" key="2">
    <source>
        <dbReference type="ARBA" id="ARBA00004496"/>
    </source>
</evidence>
<dbReference type="GO" id="GO:0008384">
    <property type="term" value="F:IkappaB kinase activity"/>
    <property type="evidence" value="ECO:0007669"/>
    <property type="project" value="UniProtKB-EC"/>
</dbReference>
<dbReference type="SMART" id="SM00220">
    <property type="entry name" value="S_TKc"/>
    <property type="match status" value="1"/>
</dbReference>
<dbReference type="InterPro" id="IPR051180">
    <property type="entry name" value="IKK"/>
</dbReference>
<name>A0A443S7L7_9ACAR</name>
<evidence type="ECO:0000259" key="13">
    <source>
        <dbReference type="PROSITE" id="PS50011"/>
    </source>
</evidence>
<proteinExistence type="predicted"/>
<dbReference type="InterPro" id="IPR008271">
    <property type="entry name" value="Ser/Thr_kinase_AS"/>
</dbReference>
<dbReference type="InterPro" id="IPR000719">
    <property type="entry name" value="Prot_kinase_dom"/>
</dbReference>
<dbReference type="Proteomes" id="UP000288716">
    <property type="component" value="Unassembled WGS sequence"/>
</dbReference>
<comment type="subcellular location">
    <subcellularLocation>
        <location evidence="2">Cytoplasm</location>
    </subcellularLocation>
    <subcellularLocation>
        <location evidence="1">Nucleus</location>
    </subcellularLocation>
</comment>
<evidence type="ECO:0000256" key="7">
    <source>
        <dbReference type="ARBA" id="ARBA00022679"/>
    </source>
</evidence>
<keyword evidence="11" id="KW-0539">Nucleus</keyword>
<evidence type="ECO:0000256" key="9">
    <source>
        <dbReference type="ARBA" id="ARBA00022777"/>
    </source>
</evidence>
<keyword evidence="7" id="KW-0808">Transferase</keyword>
<evidence type="ECO:0000313" key="15">
    <source>
        <dbReference type="Proteomes" id="UP000288716"/>
    </source>
</evidence>
<dbReference type="GO" id="GO:0005524">
    <property type="term" value="F:ATP binding"/>
    <property type="evidence" value="ECO:0007669"/>
    <property type="project" value="UniProtKB-KW"/>
</dbReference>
<evidence type="ECO:0000256" key="4">
    <source>
        <dbReference type="ARBA" id="ARBA00022490"/>
    </source>
</evidence>
<evidence type="ECO:0000256" key="1">
    <source>
        <dbReference type="ARBA" id="ARBA00004123"/>
    </source>
</evidence>
<comment type="caution">
    <text evidence="14">The sequence shown here is derived from an EMBL/GenBank/DDBJ whole genome shotgun (WGS) entry which is preliminary data.</text>
</comment>
<evidence type="ECO:0000256" key="11">
    <source>
        <dbReference type="ARBA" id="ARBA00023242"/>
    </source>
</evidence>
<feature type="non-terminal residue" evidence="14">
    <location>
        <position position="405"/>
    </location>
</feature>
<keyword evidence="9" id="KW-0418">Kinase</keyword>
<dbReference type="VEuPathDB" id="VectorBase:LDEU008539"/>